<accession>A0AAV7UE23</accession>
<dbReference type="Pfam" id="PF21382">
    <property type="entry name" value="IntS9_C"/>
    <property type="match status" value="1"/>
</dbReference>
<reference evidence="2" key="1">
    <citation type="journal article" date="2022" name="bioRxiv">
        <title>Sequencing and chromosome-scale assembly of the giantPleurodeles waltlgenome.</title>
        <authorList>
            <person name="Brown T."/>
            <person name="Elewa A."/>
            <person name="Iarovenko S."/>
            <person name="Subramanian E."/>
            <person name="Araus A.J."/>
            <person name="Petzold A."/>
            <person name="Susuki M."/>
            <person name="Suzuki K.-i.T."/>
            <person name="Hayashi T."/>
            <person name="Toyoda A."/>
            <person name="Oliveira C."/>
            <person name="Osipova E."/>
            <person name="Leigh N.D."/>
            <person name="Simon A."/>
            <person name="Yun M.H."/>
        </authorList>
    </citation>
    <scope>NUCLEOTIDE SEQUENCE</scope>
    <source>
        <strain evidence="2">20211129_DDA</strain>
        <tissue evidence="2">Liver</tissue>
    </source>
</reference>
<sequence>MGAVWVLTTAGPLLSPSRGPQPRCVHCTAAGAILGRGSCGAVMANIGQNPLQSGGAAVPTRAGCPPITSLQFSRPPVIIMAGFMRRARFVARERHTMRAAPSAPSHAPRKSVTLIEIEQYSTHILCDIEGTLRVKLWDLVLKFLQKCLPLTHLESSSDAILGHLRPLVVKATKNTGEYSVREREVLYMALNGLSHLVPAYE</sequence>
<gene>
    <name evidence="2" type="ORF">NDU88_003872</name>
</gene>
<dbReference type="Proteomes" id="UP001066276">
    <property type="component" value="Chromosome 3_1"/>
</dbReference>
<evidence type="ECO:0000259" key="1">
    <source>
        <dbReference type="Pfam" id="PF21382"/>
    </source>
</evidence>
<proteinExistence type="predicted"/>
<feature type="domain" description="Integrator complex subunit 9-like C-terminal" evidence="1">
    <location>
        <begin position="113"/>
        <end position="146"/>
    </location>
</feature>
<name>A0AAV7UE23_PLEWA</name>
<keyword evidence="3" id="KW-1185">Reference proteome</keyword>
<evidence type="ECO:0000313" key="2">
    <source>
        <dbReference type="EMBL" id="KAJ1187093.1"/>
    </source>
</evidence>
<organism evidence="2 3">
    <name type="scientific">Pleurodeles waltl</name>
    <name type="common">Iberian ribbed newt</name>
    <dbReference type="NCBI Taxonomy" id="8319"/>
    <lineage>
        <taxon>Eukaryota</taxon>
        <taxon>Metazoa</taxon>
        <taxon>Chordata</taxon>
        <taxon>Craniata</taxon>
        <taxon>Vertebrata</taxon>
        <taxon>Euteleostomi</taxon>
        <taxon>Amphibia</taxon>
        <taxon>Batrachia</taxon>
        <taxon>Caudata</taxon>
        <taxon>Salamandroidea</taxon>
        <taxon>Salamandridae</taxon>
        <taxon>Pleurodelinae</taxon>
        <taxon>Pleurodeles</taxon>
    </lineage>
</organism>
<dbReference type="InterPro" id="IPR048660">
    <property type="entry name" value="IntS9-like_C"/>
</dbReference>
<protein>
    <recommendedName>
        <fullName evidence="1">Integrator complex subunit 9-like C-terminal domain-containing protein</fullName>
    </recommendedName>
</protein>
<comment type="caution">
    <text evidence="2">The sequence shown here is derived from an EMBL/GenBank/DDBJ whole genome shotgun (WGS) entry which is preliminary data.</text>
</comment>
<dbReference type="EMBL" id="JANPWB010000005">
    <property type="protein sequence ID" value="KAJ1187093.1"/>
    <property type="molecule type" value="Genomic_DNA"/>
</dbReference>
<dbReference type="AlphaFoldDB" id="A0AAV7UE23"/>
<evidence type="ECO:0000313" key="3">
    <source>
        <dbReference type="Proteomes" id="UP001066276"/>
    </source>
</evidence>